<dbReference type="AlphaFoldDB" id="X0W8G1"/>
<evidence type="ECO:0000313" key="1">
    <source>
        <dbReference type="EMBL" id="GAG26900.1"/>
    </source>
</evidence>
<accession>X0W8G1</accession>
<protein>
    <submittedName>
        <fullName evidence="1">Uncharacterized protein</fullName>
    </submittedName>
</protein>
<proteinExistence type="predicted"/>
<feature type="non-terminal residue" evidence="1">
    <location>
        <position position="1"/>
    </location>
</feature>
<comment type="caution">
    <text evidence="1">The sequence shown here is derived from an EMBL/GenBank/DDBJ whole genome shotgun (WGS) entry which is preliminary data.</text>
</comment>
<gene>
    <name evidence="1" type="ORF">S01H1_48161</name>
</gene>
<reference evidence="1" key="1">
    <citation type="journal article" date="2014" name="Front. Microbiol.">
        <title>High frequency of phylogenetically diverse reductive dehalogenase-homologous genes in deep subseafloor sedimentary metagenomes.</title>
        <authorList>
            <person name="Kawai M."/>
            <person name="Futagami T."/>
            <person name="Toyoda A."/>
            <person name="Takaki Y."/>
            <person name="Nishi S."/>
            <person name="Hori S."/>
            <person name="Arai W."/>
            <person name="Tsubouchi T."/>
            <person name="Morono Y."/>
            <person name="Uchiyama I."/>
            <person name="Ito T."/>
            <person name="Fujiyama A."/>
            <person name="Inagaki F."/>
            <person name="Takami H."/>
        </authorList>
    </citation>
    <scope>NUCLEOTIDE SEQUENCE</scope>
    <source>
        <strain evidence="1">Expedition CK06-06</strain>
    </source>
</reference>
<name>X0W8G1_9ZZZZ</name>
<organism evidence="1">
    <name type="scientific">marine sediment metagenome</name>
    <dbReference type="NCBI Taxonomy" id="412755"/>
    <lineage>
        <taxon>unclassified sequences</taxon>
        <taxon>metagenomes</taxon>
        <taxon>ecological metagenomes</taxon>
    </lineage>
</organism>
<sequence>VTPSSIPLQRTTEGIRVKNEIFEDRGTAKVSHVINWS</sequence>
<dbReference type="EMBL" id="BARS01030922">
    <property type="protein sequence ID" value="GAG26900.1"/>
    <property type="molecule type" value="Genomic_DNA"/>
</dbReference>